<dbReference type="AlphaFoldDB" id="A0A318T2I6"/>
<dbReference type="PANTHER" id="PTHR43196:SF2">
    <property type="entry name" value="PHOSPHOADENOSINE PHOSPHOSULFATE REDUCTASE"/>
    <property type="match status" value="1"/>
</dbReference>
<dbReference type="Gene3D" id="3.40.50.620">
    <property type="entry name" value="HUPs"/>
    <property type="match status" value="1"/>
</dbReference>
<dbReference type="PANTHER" id="PTHR43196">
    <property type="entry name" value="SULFATE ADENYLYLTRANSFERASE SUBUNIT 2"/>
    <property type="match status" value="1"/>
</dbReference>
<accession>A0A318T2I6</accession>
<dbReference type="GO" id="GO:0016740">
    <property type="term" value="F:transferase activity"/>
    <property type="evidence" value="ECO:0007669"/>
    <property type="project" value="UniProtKB-KW"/>
</dbReference>
<dbReference type="InterPro" id="IPR002500">
    <property type="entry name" value="PAPS_reduct_dom"/>
</dbReference>
<dbReference type="InterPro" id="IPR014729">
    <property type="entry name" value="Rossmann-like_a/b/a_fold"/>
</dbReference>
<sequence length="332" mass="36989">MKRDDFTLIPEAPGTRLTTHLVSVSGGKDITATLLTALELHGHGAVRAAFADTGNEHEATYDYVRYLEQATGVLIVWLRRDFTDMWWPRRDYVRDKWPEKGVPAHFVARALAVFDKGPTGNPFLDLCIIKGRFPSRMAQFCTQFLKTQPLTEHALAMIDSTGGPVMSWQGIRLDESDSRRKRFGGTGACVKSYEVLGGGLSIHRPILRWSAADVFEAHSAKGIAPNPLYLQGRTRVGCLCINSSKEEVRQWGLRDHAHIERLHEWEEVVSLVSKRANATFFASPGDNDTARERGGIWQVVQWAKTTRGGKQYDLLGSIDEGLTCSSAFGLCE</sequence>
<gene>
    <name evidence="2" type="ORF">DFQ15_101141</name>
</gene>
<evidence type="ECO:0000313" key="2">
    <source>
        <dbReference type="EMBL" id="PYE79821.1"/>
    </source>
</evidence>
<feature type="domain" description="Phosphoadenosine phosphosulphate reductase" evidence="1">
    <location>
        <begin position="139"/>
        <end position="239"/>
    </location>
</feature>
<keyword evidence="2" id="KW-0808">Transferase</keyword>
<name>A0A318T2I6_9BURK</name>
<protein>
    <submittedName>
        <fullName evidence="2">3'-phosphoadenosine 5'-phosphosulfate sulfotransferase (PAPS reductase)/FAD synthetase</fullName>
    </submittedName>
</protein>
<reference evidence="2 3" key="1">
    <citation type="submission" date="2018-06" db="EMBL/GenBank/DDBJ databases">
        <title>Genomic Encyclopedia of Type Strains, Phase III (KMG-III): the genomes of soil and plant-associated and newly described type strains.</title>
        <authorList>
            <person name="Whitman W."/>
        </authorList>
    </citation>
    <scope>NUCLEOTIDE SEQUENCE [LARGE SCALE GENOMIC DNA]</scope>
    <source>
        <strain evidence="2 3">CECT 7646</strain>
    </source>
</reference>
<dbReference type="SUPFAM" id="SSF52402">
    <property type="entry name" value="Adenine nucleotide alpha hydrolases-like"/>
    <property type="match status" value="1"/>
</dbReference>
<dbReference type="RefSeq" id="WP_110464113.1">
    <property type="nucleotide sequence ID" value="NZ_JAMOFZ010000002.1"/>
</dbReference>
<dbReference type="Proteomes" id="UP000247540">
    <property type="component" value="Unassembled WGS sequence"/>
</dbReference>
<dbReference type="EMBL" id="QJTC01000001">
    <property type="protein sequence ID" value="PYE79821.1"/>
    <property type="molecule type" value="Genomic_DNA"/>
</dbReference>
<dbReference type="Pfam" id="PF01507">
    <property type="entry name" value="PAPS_reduct"/>
    <property type="match status" value="1"/>
</dbReference>
<evidence type="ECO:0000313" key="3">
    <source>
        <dbReference type="Proteomes" id="UP000247540"/>
    </source>
</evidence>
<dbReference type="InterPro" id="IPR050128">
    <property type="entry name" value="Sulfate_adenylyltrnsfr_sub2"/>
</dbReference>
<dbReference type="OrthoDB" id="9794018at2"/>
<comment type="caution">
    <text evidence="2">The sequence shown here is derived from an EMBL/GenBank/DDBJ whole genome shotgun (WGS) entry which is preliminary data.</text>
</comment>
<organism evidence="2 3">
    <name type="scientific">Xylophilus ampelinus</name>
    <dbReference type="NCBI Taxonomy" id="54067"/>
    <lineage>
        <taxon>Bacteria</taxon>
        <taxon>Pseudomonadati</taxon>
        <taxon>Pseudomonadota</taxon>
        <taxon>Betaproteobacteria</taxon>
        <taxon>Burkholderiales</taxon>
        <taxon>Xylophilus</taxon>
    </lineage>
</organism>
<evidence type="ECO:0000259" key="1">
    <source>
        <dbReference type="Pfam" id="PF01507"/>
    </source>
</evidence>
<keyword evidence="3" id="KW-1185">Reference proteome</keyword>
<proteinExistence type="predicted"/>